<name>A0A6G0YM92_APHCR</name>
<dbReference type="EMBL" id="VUJU01003248">
    <property type="protein sequence ID" value="KAF0758625.1"/>
    <property type="molecule type" value="Genomic_DNA"/>
</dbReference>
<protein>
    <submittedName>
        <fullName evidence="1">Uncharacterized protein</fullName>
    </submittedName>
</protein>
<accession>A0A6G0YM92</accession>
<evidence type="ECO:0000313" key="2">
    <source>
        <dbReference type="Proteomes" id="UP000478052"/>
    </source>
</evidence>
<comment type="caution">
    <text evidence="1">The sequence shown here is derived from an EMBL/GenBank/DDBJ whole genome shotgun (WGS) entry which is preliminary data.</text>
</comment>
<proteinExistence type="predicted"/>
<keyword evidence="2" id="KW-1185">Reference proteome</keyword>
<organism evidence="1 2">
    <name type="scientific">Aphis craccivora</name>
    <name type="common">Cowpea aphid</name>
    <dbReference type="NCBI Taxonomy" id="307492"/>
    <lineage>
        <taxon>Eukaryota</taxon>
        <taxon>Metazoa</taxon>
        <taxon>Ecdysozoa</taxon>
        <taxon>Arthropoda</taxon>
        <taxon>Hexapoda</taxon>
        <taxon>Insecta</taxon>
        <taxon>Pterygota</taxon>
        <taxon>Neoptera</taxon>
        <taxon>Paraneoptera</taxon>
        <taxon>Hemiptera</taxon>
        <taxon>Sternorrhyncha</taxon>
        <taxon>Aphidomorpha</taxon>
        <taxon>Aphidoidea</taxon>
        <taxon>Aphididae</taxon>
        <taxon>Aphidini</taxon>
        <taxon>Aphis</taxon>
        <taxon>Aphis</taxon>
    </lineage>
</organism>
<reference evidence="1 2" key="1">
    <citation type="submission" date="2019-08" db="EMBL/GenBank/DDBJ databases">
        <title>Whole genome of Aphis craccivora.</title>
        <authorList>
            <person name="Voronova N.V."/>
            <person name="Shulinski R.S."/>
            <person name="Bandarenka Y.V."/>
            <person name="Zhorov D.G."/>
            <person name="Warner D."/>
        </authorList>
    </citation>
    <scope>NUCLEOTIDE SEQUENCE [LARGE SCALE GENOMIC DNA]</scope>
    <source>
        <strain evidence="1">180601</strain>
        <tissue evidence="1">Whole Body</tissue>
    </source>
</reference>
<dbReference type="Proteomes" id="UP000478052">
    <property type="component" value="Unassembled WGS sequence"/>
</dbReference>
<dbReference type="AlphaFoldDB" id="A0A6G0YM92"/>
<gene>
    <name evidence="1" type="ORF">FWK35_00008027</name>
</gene>
<sequence length="65" mass="7397">MAMVVIKVKQEIKNKALSIEVFMIRTIKEIVIDGEWALLGNNRLLLKDNGPEASERIIIFGICNR</sequence>
<evidence type="ECO:0000313" key="1">
    <source>
        <dbReference type="EMBL" id="KAF0758625.1"/>
    </source>
</evidence>